<gene>
    <name evidence="6" type="ORF">B0H16DRAFT_1560437</name>
</gene>
<accession>A0AAD7IL12</accession>
<dbReference type="InterPro" id="IPR029058">
    <property type="entry name" value="AB_hydrolase_fold"/>
</dbReference>
<keyword evidence="7" id="KW-1185">Reference proteome</keyword>
<keyword evidence="2" id="KW-0378">Hydrolase</keyword>
<dbReference type="GO" id="GO:0016787">
    <property type="term" value="F:hydrolase activity"/>
    <property type="evidence" value="ECO:0007669"/>
    <property type="project" value="UniProtKB-KW"/>
</dbReference>
<dbReference type="InterPro" id="IPR051601">
    <property type="entry name" value="Serine_prot/Carboxylest_S33"/>
</dbReference>
<proteinExistence type="inferred from homology"/>
<evidence type="ECO:0000259" key="5">
    <source>
        <dbReference type="Pfam" id="PF08386"/>
    </source>
</evidence>
<dbReference type="PANTHER" id="PTHR43248:SF25">
    <property type="entry name" value="AB HYDROLASE-1 DOMAIN-CONTAINING PROTEIN-RELATED"/>
    <property type="match status" value="1"/>
</dbReference>
<feature type="signal peptide" evidence="3">
    <location>
        <begin position="1"/>
        <end position="28"/>
    </location>
</feature>
<dbReference type="AlphaFoldDB" id="A0AAD7IL12"/>
<feature type="domain" description="AB hydrolase-1" evidence="4">
    <location>
        <begin position="91"/>
        <end position="255"/>
    </location>
</feature>
<dbReference type="Proteomes" id="UP001215598">
    <property type="component" value="Unassembled WGS sequence"/>
</dbReference>
<sequence length="569" mass="61281">MISPSFVEWVVIALIGLKLPSILPVVLAQEAPTFDWETLTATASLNWTSCYSGLQCSLLEVPLDYSSDKGNASIAVVRYPATASKSDYLGPILFNPGGPGGSGVTTIVSLGAEFAEIMGPQFDIVGFDPRGVSFSKPFVSFFNTAAERQSWTPSDLNLRYPSLNATSEVISNQWSQFQLISQLAQERDTEDFFQYITTDNVARDMLRITEAFGFEKLQYWGVSYGSLLGATFATLFPDKVGRIAIDGIMDWEAWYSANLTGSMMDTDKTLQTFFDGCVAAGQEGCAFYAPTASEIATNLDALTESVRAQPFPVLTSLSHGIVDYSFFRNLIFAALYSPYNAFVGFAQGLAQVSSGNATGVYTANQVPEFECDCDAPATPFTSNIYESQIVTSCGDASVTNDSITDLREFYANQATVSSFADIWALWRVHCSGWKIHREGRFLGPVGGNTSFPLLIIGNTADPVTPIAWARKAAGLFPGSVLLTQDSPGHTSLVAPSLCTHGALRAYFQNGTFPAAGTVCAVDAELFPNATATANAKRALLSTEESKLIDAVRAIGDVVRPIASMGRVRV</sequence>
<protein>
    <submittedName>
        <fullName evidence="6">TAP-like protein-domain-containing protein</fullName>
    </submittedName>
</protein>
<organism evidence="6 7">
    <name type="scientific">Mycena metata</name>
    <dbReference type="NCBI Taxonomy" id="1033252"/>
    <lineage>
        <taxon>Eukaryota</taxon>
        <taxon>Fungi</taxon>
        <taxon>Dikarya</taxon>
        <taxon>Basidiomycota</taxon>
        <taxon>Agaricomycotina</taxon>
        <taxon>Agaricomycetes</taxon>
        <taxon>Agaricomycetidae</taxon>
        <taxon>Agaricales</taxon>
        <taxon>Marasmiineae</taxon>
        <taxon>Mycenaceae</taxon>
        <taxon>Mycena</taxon>
    </lineage>
</organism>
<feature type="domain" description="Peptidase S33 tripeptidyl aminopeptidase-like C-terminal" evidence="5">
    <location>
        <begin position="419"/>
        <end position="519"/>
    </location>
</feature>
<dbReference type="Pfam" id="PF08386">
    <property type="entry name" value="Abhydrolase_4"/>
    <property type="match status" value="1"/>
</dbReference>
<evidence type="ECO:0000313" key="7">
    <source>
        <dbReference type="Proteomes" id="UP001215598"/>
    </source>
</evidence>
<feature type="chain" id="PRO_5042057019" evidence="3">
    <location>
        <begin position="29"/>
        <end position="569"/>
    </location>
</feature>
<evidence type="ECO:0000256" key="2">
    <source>
        <dbReference type="ARBA" id="ARBA00022801"/>
    </source>
</evidence>
<dbReference type="InterPro" id="IPR000073">
    <property type="entry name" value="AB_hydrolase_1"/>
</dbReference>
<comment type="similarity">
    <text evidence="1">Belongs to the peptidase S33 family.</text>
</comment>
<evidence type="ECO:0000259" key="4">
    <source>
        <dbReference type="Pfam" id="PF00561"/>
    </source>
</evidence>
<dbReference type="PANTHER" id="PTHR43248">
    <property type="entry name" value="2-SUCCINYL-6-HYDROXY-2,4-CYCLOHEXADIENE-1-CARBOXYLATE SYNTHASE"/>
    <property type="match status" value="1"/>
</dbReference>
<dbReference type="Pfam" id="PF00561">
    <property type="entry name" value="Abhydrolase_1"/>
    <property type="match status" value="1"/>
</dbReference>
<evidence type="ECO:0000256" key="1">
    <source>
        <dbReference type="ARBA" id="ARBA00010088"/>
    </source>
</evidence>
<name>A0AAD7IL12_9AGAR</name>
<evidence type="ECO:0000313" key="6">
    <source>
        <dbReference type="EMBL" id="KAJ7744189.1"/>
    </source>
</evidence>
<evidence type="ECO:0000256" key="3">
    <source>
        <dbReference type="SAM" id="SignalP"/>
    </source>
</evidence>
<dbReference type="Gene3D" id="3.40.50.1820">
    <property type="entry name" value="alpha/beta hydrolase"/>
    <property type="match status" value="1"/>
</dbReference>
<dbReference type="InterPro" id="IPR013595">
    <property type="entry name" value="Pept_S33_TAP-like_C"/>
</dbReference>
<dbReference type="EMBL" id="JARKIB010000088">
    <property type="protein sequence ID" value="KAJ7744189.1"/>
    <property type="molecule type" value="Genomic_DNA"/>
</dbReference>
<keyword evidence="3" id="KW-0732">Signal</keyword>
<reference evidence="6" key="1">
    <citation type="submission" date="2023-03" db="EMBL/GenBank/DDBJ databases">
        <title>Massive genome expansion in bonnet fungi (Mycena s.s.) driven by repeated elements and novel gene families across ecological guilds.</title>
        <authorList>
            <consortium name="Lawrence Berkeley National Laboratory"/>
            <person name="Harder C.B."/>
            <person name="Miyauchi S."/>
            <person name="Viragh M."/>
            <person name="Kuo A."/>
            <person name="Thoen E."/>
            <person name="Andreopoulos B."/>
            <person name="Lu D."/>
            <person name="Skrede I."/>
            <person name="Drula E."/>
            <person name="Henrissat B."/>
            <person name="Morin E."/>
            <person name="Kohler A."/>
            <person name="Barry K."/>
            <person name="LaButti K."/>
            <person name="Morin E."/>
            <person name="Salamov A."/>
            <person name="Lipzen A."/>
            <person name="Mereny Z."/>
            <person name="Hegedus B."/>
            <person name="Baldrian P."/>
            <person name="Stursova M."/>
            <person name="Weitz H."/>
            <person name="Taylor A."/>
            <person name="Grigoriev I.V."/>
            <person name="Nagy L.G."/>
            <person name="Martin F."/>
            <person name="Kauserud H."/>
        </authorList>
    </citation>
    <scope>NUCLEOTIDE SEQUENCE</scope>
    <source>
        <strain evidence="6">CBHHK182m</strain>
    </source>
</reference>
<comment type="caution">
    <text evidence="6">The sequence shown here is derived from an EMBL/GenBank/DDBJ whole genome shotgun (WGS) entry which is preliminary data.</text>
</comment>
<dbReference type="SUPFAM" id="SSF53474">
    <property type="entry name" value="alpha/beta-Hydrolases"/>
    <property type="match status" value="1"/>
</dbReference>